<name>A0A438ND58_EXOME</name>
<keyword evidence="7" id="KW-1133">Transmembrane helix</keyword>
<evidence type="ECO:0000256" key="5">
    <source>
        <dbReference type="ARBA" id="ARBA00023242"/>
    </source>
</evidence>
<dbReference type="InterPro" id="IPR052761">
    <property type="entry name" value="Fungal_Detox/Toxin_TFs"/>
</dbReference>
<dbReference type="PANTHER" id="PTHR47425">
    <property type="entry name" value="FARB-RELATED"/>
    <property type="match status" value="1"/>
</dbReference>
<feature type="compositionally biased region" description="Polar residues" evidence="6">
    <location>
        <begin position="661"/>
        <end position="674"/>
    </location>
</feature>
<feature type="compositionally biased region" description="Polar residues" evidence="6">
    <location>
        <begin position="117"/>
        <end position="134"/>
    </location>
</feature>
<keyword evidence="7" id="KW-0472">Membrane</keyword>
<feature type="compositionally biased region" description="Polar residues" evidence="6">
    <location>
        <begin position="66"/>
        <end position="77"/>
    </location>
</feature>
<protein>
    <recommendedName>
        <fullName evidence="8">Zn(2)-C6 fungal-type domain-containing protein</fullName>
    </recommendedName>
</protein>
<dbReference type="SMART" id="SM00906">
    <property type="entry name" value="Fungal_trans"/>
    <property type="match status" value="1"/>
</dbReference>
<dbReference type="Pfam" id="PF00172">
    <property type="entry name" value="Zn_clus"/>
    <property type="match status" value="1"/>
</dbReference>
<evidence type="ECO:0000256" key="2">
    <source>
        <dbReference type="ARBA" id="ARBA00023015"/>
    </source>
</evidence>
<dbReference type="Proteomes" id="UP000288859">
    <property type="component" value="Unassembled WGS sequence"/>
</dbReference>
<sequence>MAQKRSRRARAACEVCRTKKVRCDARGGLSCSNCTFDDVPCVLAPRRFKKSSKPLKSTTLAPKPPNQDSGSGNNNISAGVAAPPPSQDQAEHFPQSLASVSSPSIEAELQSLPDPQIWTSNIHKPSASSPSDSFGLSKRSVPRTGSVHHSAWVVDLPAYIKPFPTTIDSEDVEYLRTKGVLNLPDRDIRDACLASYFQHVQPMYPIVEPARISSILAGTASNNEKLSLLLLYAFIFVGGTWIDVRLVRKSGFLSRNAFRKSIHRKMRLLYDADYENDRECLIQVFILWTFWFEGPNENKDGWHWIGVALSLSRVIGLHQTASQSNQTKAAMNRLRRRLWWSLATRDVICSFSLSRCPRIADLDYNVDMLEVTDFESPKAPAAVLGTIPQTLQHQQTVAQICVLYTKLVHIFGKICKAAYLESSCGKSSVLYSSQQLQGKDSININRKSSMTEQLALFQRHLDSWRQNVPDDLWHVSSIPSNMTGPESVEVVHRGLLSMMYYATVMVLHRPQMLSVNPMDDGCDSSATPSPDPARTMVRFAARQIIQIAMDFYQEDMVKSLAATCITCLILASISQIFDMLSKEEMIRSEASQRLEQCKAIFHAFSEQQVGGQWALEVISYIIYRLEHQRRGQPADGSTIKGNLNPNSVQGASVILSHGDSNDTSQLTSSRNPSLATEVRECSMTELLDEEIPDVSATPSAPPTFDDPRLVFNNTDALFSPSTWEQPLPDGLMGFLGTDFVWPDFPNTISEHHDNLTWTSFRSDRVHEKGFPYFGPGMNSVNISYRPRQNDEGIA</sequence>
<dbReference type="VEuPathDB" id="FungiDB:PV10_00595"/>
<evidence type="ECO:0000313" key="9">
    <source>
        <dbReference type="EMBL" id="RVX73585.1"/>
    </source>
</evidence>
<comment type="caution">
    <text evidence="9">The sequence shown here is derived from an EMBL/GenBank/DDBJ whole genome shotgun (WGS) entry which is preliminary data.</text>
</comment>
<dbReference type="InterPro" id="IPR007219">
    <property type="entry name" value="XnlR_reg_dom"/>
</dbReference>
<dbReference type="OrthoDB" id="4451586at2759"/>
<dbReference type="SUPFAM" id="SSF57701">
    <property type="entry name" value="Zn2/Cys6 DNA-binding domain"/>
    <property type="match status" value="1"/>
</dbReference>
<evidence type="ECO:0000256" key="7">
    <source>
        <dbReference type="SAM" id="Phobius"/>
    </source>
</evidence>
<keyword evidence="4" id="KW-0804">Transcription</keyword>
<evidence type="ECO:0000256" key="6">
    <source>
        <dbReference type="SAM" id="MobiDB-lite"/>
    </source>
</evidence>
<feature type="region of interest" description="Disordered" evidence="6">
    <location>
        <begin position="52"/>
        <end position="100"/>
    </location>
</feature>
<feature type="region of interest" description="Disordered" evidence="6">
    <location>
        <begin position="116"/>
        <end position="138"/>
    </location>
</feature>
<feature type="domain" description="Zn(2)-C6 fungal-type" evidence="8">
    <location>
        <begin position="12"/>
        <end position="43"/>
    </location>
</feature>
<dbReference type="PANTHER" id="PTHR47425:SF3">
    <property type="entry name" value="ZN(II)2CYS6 TRANSCRIPTION FACTOR (EUROFUNG)"/>
    <property type="match status" value="1"/>
</dbReference>
<dbReference type="GO" id="GO:0006351">
    <property type="term" value="P:DNA-templated transcription"/>
    <property type="evidence" value="ECO:0007669"/>
    <property type="project" value="InterPro"/>
</dbReference>
<accession>A0A438ND58</accession>
<feature type="transmembrane region" description="Helical" evidence="7">
    <location>
        <begin position="226"/>
        <end position="244"/>
    </location>
</feature>
<organism evidence="9 10">
    <name type="scientific">Exophiala mesophila</name>
    <name type="common">Black yeast-like fungus</name>
    <dbReference type="NCBI Taxonomy" id="212818"/>
    <lineage>
        <taxon>Eukaryota</taxon>
        <taxon>Fungi</taxon>
        <taxon>Dikarya</taxon>
        <taxon>Ascomycota</taxon>
        <taxon>Pezizomycotina</taxon>
        <taxon>Eurotiomycetes</taxon>
        <taxon>Chaetothyriomycetidae</taxon>
        <taxon>Chaetothyriales</taxon>
        <taxon>Herpotrichiellaceae</taxon>
        <taxon>Exophiala</taxon>
    </lineage>
</organism>
<dbReference type="PROSITE" id="PS50048">
    <property type="entry name" value="ZN2_CY6_FUNGAL_2"/>
    <property type="match status" value="1"/>
</dbReference>
<evidence type="ECO:0000313" key="10">
    <source>
        <dbReference type="Proteomes" id="UP000288859"/>
    </source>
</evidence>
<keyword evidence="3" id="KW-0238">DNA-binding</keyword>
<evidence type="ECO:0000256" key="3">
    <source>
        <dbReference type="ARBA" id="ARBA00023125"/>
    </source>
</evidence>
<dbReference type="CDD" id="cd12148">
    <property type="entry name" value="fungal_TF_MHR"/>
    <property type="match status" value="1"/>
</dbReference>
<dbReference type="AlphaFoldDB" id="A0A438ND58"/>
<evidence type="ECO:0000259" key="8">
    <source>
        <dbReference type="PROSITE" id="PS50048"/>
    </source>
</evidence>
<gene>
    <name evidence="9" type="ORF">B0A52_02473</name>
</gene>
<dbReference type="GO" id="GO:0000981">
    <property type="term" value="F:DNA-binding transcription factor activity, RNA polymerase II-specific"/>
    <property type="evidence" value="ECO:0007669"/>
    <property type="project" value="InterPro"/>
</dbReference>
<reference evidence="9 10" key="1">
    <citation type="submission" date="2017-03" db="EMBL/GenBank/DDBJ databases">
        <title>Genomes of endolithic fungi from Antarctica.</title>
        <authorList>
            <person name="Coleine C."/>
            <person name="Masonjones S."/>
            <person name="Stajich J.E."/>
        </authorList>
    </citation>
    <scope>NUCLEOTIDE SEQUENCE [LARGE SCALE GENOMIC DNA]</scope>
    <source>
        <strain evidence="9 10">CCFEE 6314</strain>
    </source>
</reference>
<dbReference type="Pfam" id="PF04082">
    <property type="entry name" value="Fungal_trans"/>
    <property type="match status" value="1"/>
</dbReference>
<dbReference type="InterPro" id="IPR001138">
    <property type="entry name" value="Zn2Cys6_DnaBD"/>
</dbReference>
<keyword evidence="1" id="KW-0479">Metal-binding</keyword>
<dbReference type="Gene3D" id="4.10.240.10">
    <property type="entry name" value="Zn(2)-C6 fungal-type DNA-binding domain"/>
    <property type="match status" value="1"/>
</dbReference>
<dbReference type="SMART" id="SM00066">
    <property type="entry name" value="GAL4"/>
    <property type="match status" value="1"/>
</dbReference>
<keyword evidence="5" id="KW-0539">Nucleus</keyword>
<evidence type="ECO:0000256" key="4">
    <source>
        <dbReference type="ARBA" id="ARBA00023163"/>
    </source>
</evidence>
<keyword evidence="2" id="KW-0805">Transcription regulation</keyword>
<keyword evidence="7" id="KW-0812">Transmembrane</keyword>
<dbReference type="EMBL" id="NAJM01000007">
    <property type="protein sequence ID" value="RVX73585.1"/>
    <property type="molecule type" value="Genomic_DNA"/>
</dbReference>
<evidence type="ECO:0000256" key="1">
    <source>
        <dbReference type="ARBA" id="ARBA00022723"/>
    </source>
</evidence>
<dbReference type="GO" id="GO:0003677">
    <property type="term" value="F:DNA binding"/>
    <property type="evidence" value="ECO:0007669"/>
    <property type="project" value="UniProtKB-KW"/>
</dbReference>
<dbReference type="GO" id="GO:0008270">
    <property type="term" value="F:zinc ion binding"/>
    <property type="evidence" value="ECO:0007669"/>
    <property type="project" value="InterPro"/>
</dbReference>
<feature type="region of interest" description="Disordered" evidence="6">
    <location>
        <begin position="652"/>
        <end position="675"/>
    </location>
</feature>
<dbReference type="PROSITE" id="PS00463">
    <property type="entry name" value="ZN2_CY6_FUNGAL_1"/>
    <property type="match status" value="1"/>
</dbReference>
<dbReference type="CDD" id="cd00067">
    <property type="entry name" value="GAL4"/>
    <property type="match status" value="1"/>
</dbReference>
<dbReference type="InterPro" id="IPR036864">
    <property type="entry name" value="Zn2-C6_fun-type_DNA-bd_sf"/>
</dbReference>
<proteinExistence type="predicted"/>